<dbReference type="Gene3D" id="2.160.20.20">
    <property type="match status" value="2"/>
</dbReference>
<sequence>MMRQIIGAPIGNIADTDQLAFKTGMHQDGGRRAVLDPKTGKTSRYFRAALATTSVLALALALATMTPRPAVAQTWTKSWAGSPTSTDWMTGTNWSPAGVPATTDSVQIRSVLGNPVVLGATTAETIVINNFGMASDGPGSGQGQLTIQNASSLTTNGTTVIGQNDNSTTKLFIQGGSKLVTNGYGRIGGKVGGGTVTISGVSTWQVGGGLTLANTASERAILNISGGSDLSTNALTRGAGSVAQVNFDGASFTGTATSNSISNFRAGELNIMAGGLTIANQGGRTVTVHSQLSGVGVLTHIGNGALSLLAANTFTGLTVSGGMVTASTATSFGLATGVLTVNTGSSIANLNNFSMAFAALAGTGGEVRLGSGSLTLNQNSDTTYAGAITGTGGLTKNGTGTLTLTGASTFTGALDVNRGTVVVDGGSLDLGSSHVYLTPGTGNTADFTMQNGAKVTTAGLFRVVAGGGGTSVATVTGAGTKLTLNNTISLIVGHDGDGTLNIFDNGEVTTTGYTILGQGTGSGTLKITGGGKLTTTTIGYIGGQTGTATGDATVSGANSKWGVGGDLLVGNVGKGELTIGGIGAANAGGAVTVGGNMAVGATAGVEGTVTIQNGGTLTNTGYVLVGPGNGDVTVKNQGSNWTINGNGLTVGYSAGTSTLTISDKATVDVKAGDTGIGRISGNGTLLVESGGVLNSTGNAWLGGSQPNEAGTGDATVSGQDSAWNITGWLDIGRGGTGSLTIDTGGMVTIGATYLASGTNTDSTLIVNSAGVLETLSVVGRVGTKSVTFNNGTLKALGASTIFISGFAAGEFVLDGTGASSGMTVDSNGFDVTAASQLSGSGALTKVGAGTLTLGVANVFTGGLNVNAGTVTAGIAGAFSSGLLTVLDGATANLNGFDQTVSGLVDNGGAGAASVTLGTGTLTVNPGTGESLSFAGVISGAGGFTKDGAGTQTLSGSNSYGGLTTVSAGTLYVDGTQTGTGAASVKSGATLGGGGKLGGDVAVESSGTLVATNVPAAGRSLDVGGNLTLAAGSSLTYDFGTTPNVDPDGLSIDVTGNVNLAGTLTVNGSGFDPGQVYELMTYNTTGTNTVALVEGTIPAGLYLQTAVAGAINLVNTTGLGANFWDGAGAPDDRIISGGSGVWQANGSGANSNWAEINGDINGPWINVGPAIFQATGGTVQVDNSKGAVSAGGLTFMADGYILDPLTAGDTLTLAPTGGATDVVIDVGEKGNAVHTATINVELTGATGITKTDAGTLVLNNAGNSYTGGTRIEDGTIEIAADGALGQSPATQRLTLAGSAGNVATLANTATIDTSRAVTLDGMGGTFQTDAAMTLNGIVDGGGALTKTGTSTLTLNNGSNAFTGGLNVDEGAVIAGAAGAFGSGPLAVATNATADLAGHDQSVGGLSGAGAVTLGAGDLTVTQTGASTYSGKMTGTTGTLTFAGGSLTLSNGSNAFSGLNVNTGTVTAGAAGAFGGGALAVASGAIADLADFAQTVTGLSGAGAVKLGTATPGAGTLTVNQAVSTTSSFAGIISGTGALVKEGAGDLTLSGANSFTGGLTVTAGKLIAGIDDAFGAGLLTVNGGTADLNGKNVTVKGLAGASAGTVSLGTTSPSILTLDQTATTSYAGKITGTGSLVKGNTGELTLSGNNDFSGGLKVNGGKVIAGSDTAFGTGLLTVNALIADINGHAIKVAGLAGNGGTVALGAGTLTLDQTTPAAPDYAGKITGTAASSLVMDGTGTQTLSGDNGGFLGGLAVKQGTLKAGSLTAFGKGVLTVDGGTADLNGHSITVAGLAGAPTPGGIVALGAATLTIDAGMGTTYSGQITGAGGLVKDGAGTQILAGANSYTGGTTVKDGTLQAGSATAFGAVTGMLTVDGGIADLGGNNMTFAALRNTTGTAGGEVKLGAGTLRLNQTVDTAFAGQITGATGGLTKTNAGKLTLSGASSYGGPTKVDGGTLQVNGSITSPTTVSGATSVLAGRGSITGDVTVESGGTLHAYDDNADGQNRLAITGKLTVDAASFLQYDYGRNPNLDQDVLMVDVTGDVELNGTVNVTNTSSDNFGPGAYGIVHYSGSRTGTLQAGGTLAPFGLTLQQGVVPNNIYLVNLGVGERNWWDPHGAPNSIAGGAGEWTMAQTGAESANWAMTDGNSNGHYEASFFAIFSATPGIVTVTGGVTTPGMQFLVDGYTIQGDPITLANPTGVENTVAGQTSIIVGDRSGASNSHVVTIASVLAGTDMLVKEDVGTLVLSGANTYSGGTLIDDGTLQISRDENLGADASGGLTTAITFEGTAALAATLANTGAAIDSARPVTLNGAGGTFQTDANLTLTGTIGGGGALTKTGAATLTLSGANSYGGGTFLNAGVVSVKANANLGADAGGLTFNGGTLENTAAFTTSARSVTVNASGATFKTDADLTLAGSISGPAGTPGNLTKSGAGNLILTADNSTYAGTFNVASGALHVGNGGSSGTLGGDTGSVALAGGTTLVFDRADAYQYDGLVTGAGALTQAGGPASVTTLTGKNSYKGATTVSSGRLNVNGDQSAATGPTMVNAGTLSGKGTIGGDVTVAAGADLTAEDVAGDSGFNALTIKGSLALDPGSSLNYLYGQSPNGDHDALMIEVGGDLDLNGTLNVANNSGQDFEAGIYGLIRYGGALSGSGLTLGAMPDDQFMVQTSVAGRVNLAYTAGEALSFWNAGGVPTGNGPAGGTGVWQAAAGNTNWTNHAGTVTAGYADDSVPVFMGAPGTVTVDDSLGAIRVAGMQFAVSGYTIKGDAITLTSGRTGIRVGEHTDDSAAYIATIASELTGAGQLAKTDFGTLVLTGANSYTGGTLVDAGTLRIAKDANLGAASGGLALDGGTLANTAAFSTARNVTLDANGGTFQTGEDLTLTGLVSGAGALTKTGAADLILSATTTYGGATFVKSGTLAAGRANVFSPASAFNVGASGTLDLRGYDQSVGALTNAGKVSLGGATPGATLTVNGDYAAKDGGIVALTTKLEGDNAKTDRLHVKGATSGATTLAVTNAGGGGAQTDNGIRLVEVDGASNGQFTLAGDYTFQGDQALVAGAYAYRLYQNGLTTPDDGDWYLRSSLLEGDNPQFQAGVPLYEAYAGVLQSFNQLDTLQHRLGNRSWTIEAQGADGLSEEVAPEYGAKGQSLGVWGSIQAADHRYRPERSTSASDYDAAVWKIEAGVDSQLYETATGRLIGGVSLHYGTIAADIASPHGDGKIDATGYGLAGTLTWYGNDGLYLDGQARATWYDSDLSSATAGQSLVSGNDGTGYGLSIEAGKRIPIAPSWSVTPQAQLAWSRVDFDGFSDGFDATVTLNDGDSLLGRMGLTLDHEREWQDRLGKTRRMHVYGLANLYYDFDNGSTVDVASTRFVTENEALWGGVGLGGSYNWDDNRYSVYGEALARTSIDSFGDSHILSGNVGMRIRW</sequence>
<comment type="caution">
    <text evidence="3">The sequence shown here is derived from an EMBL/GenBank/DDBJ whole genome shotgun (WGS) entry which is preliminary data.</text>
</comment>
<name>A0A2S9IJK9_9HYPH</name>
<dbReference type="GO" id="GO:0019867">
    <property type="term" value="C:outer membrane"/>
    <property type="evidence" value="ECO:0007669"/>
    <property type="project" value="InterPro"/>
</dbReference>
<organism evidence="3 4">
    <name type="scientific">Phyllobacterium phragmitis</name>
    <dbReference type="NCBI Taxonomy" id="2670329"/>
    <lineage>
        <taxon>Bacteria</taxon>
        <taxon>Pseudomonadati</taxon>
        <taxon>Pseudomonadota</taxon>
        <taxon>Alphaproteobacteria</taxon>
        <taxon>Hyphomicrobiales</taxon>
        <taxon>Phyllobacteriaceae</taxon>
        <taxon>Phyllobacterium</taxon>
    </lineage>
</organism>
<keyword evidence="1" id="KW-0732">Signal</keyword>
<dbReference type="InterPro" id="IPR013425">
    <property type="entry name" value="Autotrns_rpt"/>
</dbReference>
<dbReference type="SUPFAM" id="SSF51126">
    <property type="entry name" value="Pectin lyase-like"/>
    <property type="match status" value="7"/>
</dbReference>
<accession>A0A2S9IJK9</accession>
<dbReference type="Gene3D" id="2.40.128.130">
    <property type="entry name" value="Autotransporter beta-domain"/>
    <property type="match status" value="1"/>
</dbReference>
<dbReference type="SMART" id="SM00869">
    <property type="entry name" value="Autotransporter"/>
    <property type="match status" value="1"/>
</dbReference>
<keyword evidence="4" id="KW-1185">Reference proteome</keyword>
<dbReference type="Pfam" id="PF12951">
    <property type="entry name" value="PATR"/>
    <property type="match status" value="17"/>
</dbReference>
<reference evidence="3 4" key="1">
    <citation type="submission" date="2018-02" db="EMBL/GenBank/DDBJ databases">
        <title>The draft genome of Phyllobacterium sp. 1N-3.</title>
        <authorList>
            <person name="Liu L."/>
            <person name="Li L."/>
            <person name="Zhang X."/>
            <person name="Wang T."/>
            <person name="Liang L."/>
        </authorList>
    </citation>
    <scope>NUCLEOTIDE SEQUENCE [LARGE SCALE GENOMIC DNA]</scope>
    <source>
        <strain evidence="3 4">1N-3</strain>
    </source>
</reference>
<dbReference type="InterPro" id="IPR030895">
    <property type="entry name" value="T5SS_PEPC_rpt"/>
</dbReference>
<dbReference type="PANTHER" id="PTHR35037:SF3">
    <property type="entry name" value="C-TERMINAL REGION OF AIDA-LIKE PROTEIN"/>
    <property type="match status" value="1"/>
</dbReference>
<dbReference type="InterPro" id="IPR005546">
    <property type="entry name" value="Autotransporte_beta"/>
</dbReference>
<dbReference type="InterPro" id="IPR006315">
    <property type="entry name" value="OM_autotransptr_brl_dom"/>
</dbReference>
<dbReference type="PROSITE" id="PS51208">
    <property type="entry name" value="AUTOTRANSPORTER"/>
    <property type="match status" value="1"/>
</dbReference>
<evidence type="ECO:0000259" key="2">
    <source>
        <dbReference type="PROSITE" id="PS51208"/>
    </source>
</evidence>
<feature type="domain" description="Autotransporter" evidence="2">
    <location>
        <begin position="3141"/>
        <end position="3423"/>
    </location>
</feature>
<proteinExistence type="predicted"/>
<dbReference type="InterPro" id="IPR011050">
    <property type="entry name" value="Pectin_lyase_fold/virulence"/>
</dbReference>
<dbReference type="EMBL" id="PVBR01000034">
    <property type="protein sequence ID" value="PRD40698.1"/>
    <property type="molecule type" value="Genomic_DNA"/>
</dbReference>
<dbReference type="NCBIfam" id="TIGR01414">
    <property type="entry name" value="autotrans_barl"/>
    <property type="match status" value="1"/>
</dbReference>
<dbReference type="InterPro" id="IPR036709">
    <property type="entry name" value="Autotransporte_beta_dom_sf"/>
</dbReference>
<evidence type="ECO:0000256" key="1">
    <source>
        <dbReference type="ARBA" id="ARBA00022729"/>
    </source>
</evidence>
<dbReference type="InterPro" id="IPR043990">
    <property type="entry name" value="AC_1"/>
</dbReference>
<protein>
    <recommendedName>
        <fullName evidence="2">Autotransporter domain-containing protein</fullName>
    </recommendedName>
</protein>
<gene>
    <name evidence="3" type="ORF">C5748_25590</name>
</gene>
<dbReference type="SUPFAM" id="SSF103515">
    <property type="entry name" value="Autotransporter"/>
    <property type="match status" value="1"/>
</dbReference>
<evidence type="ECO:0000313" key="4">
    <source>
        <dbReference type="Proteomes" id="UP000239434"/>
    </source>
</evidence>
<dbReference type="NCBIfam" id="TIGR02601">
    <property type="entry name" value="autotrns_rpt"/>
    <property type="match status" value="13"/>
</dbReference>
<dbReference type="InterPro" id="IPR012332">
    <property type="entry name" value="Autotransporter_pectin_lyase_C"/>
</dbReference>
<evidence type="ECO:0000313" key="3">
    <source>
        <dbReference type="EMBL" id="PRD40698.1"/>
    </source>
</evidence>
<dbReference type="NCBIfam" id="TIGR04393">
    <property type="entry name" value="rpt_T5SS_PEPC"/>
    <property type="match status" value="4"/>
</dbReference>
<dbReference type="Proteomes" id="UP000239434">
    <property type="component" value="Unassembled WGS sequence"/>
</dbReference>
<dbReference type="CDD" id="cd01344">
    <property type="entry name" value="PL2_Passenger_AT"/>
    <property type="match status" value="1"/>
</dbReference>
<dbReference type="PANTHER" id="PTHR35037">
    <property type="entry name" value="C-TERMINAL REGION OF AIDA-LIKE PROTEIN"/>
    <property type="match status" value="1"/>
</dbReference>
<dbReference type="InterPro" id="IPR051551">
    <property type="entry name" value="Autotransporter_adhesion"/>
</dbReference>